<sequence length="60" mass="6884">MMKEQKRQKNDIVTPEQVPGVCGTKKRRDCCKYDEKCRLDANYNPRTGKLIYTGKCCGAL</sequence>
<evidence type="ECO:0000313" key="1">
    <source>
        <dbReference type="EMBL" id="MBM7713814.1"/>
    </source>
</evidence>
<proteinExistence type="predicted"/>
<accession>A0ABS2R3T7</accession>
<evidence type="ECO:0000313" key="2">
    <source>
        <dbReference type="Proteomes" id="UP000823485"/>
    </source>
</evidence>
<reference evidence="1 2" key="1">
    <citation type="submission" date="2021-01" db="EMBL/GenBank/DDBJ databases">
        <title>Genomic Encyclopedia of Type Strains, Phase IV (KMG-IV): sequencing the most valuable type-strain genomes for metagenomic binning, comparative biology and taxonomic classification.</title>
        <authorList>
            <person name="Goeker M."/>
        </authorList>
    </citation>
    <scope>NUCLEOTIDE SEQUENCE [LARGE SCALE GENOMIC DNA]</scope>
    <source>
        <strain evidence="1 2">DSM 105453</strain>
    </source>
</reference>
<organism evidence="1 2">
    <name type="scientific">Siminovitchia thermophila</name>
    <dbReference type="NCBI Taxonomy" id="1245522"/>
    <lineage>
        <taxon>Bacteria</taxon>
        <taxon>Bacillati</taxon>
        <taxon>Bacillota</taxon>
        <taxon>Bacilli</taxon>
        <taxon>Bacillales</taxon>
        <taxon>Bacillaceae</taxon>
        <taxon>Siminovitchia</taxon>
    </lineage>
</organism>
<dbReference type="EMBL" id="JAFBFH010000004">
    <property type="protein sequence ID" value="MBM7713814.1"/>
    <property type="molecule type" value="Genomic_DNA"/>
</dbReference>
<keyword evidence="2" id="KW-1185">Reference proteome</keyword>
<comment type="caution">
    <text evidence="1">The sequence shown here is derived from an EMBL/GenBank/DDBJ whole genome shotgun (WGS) entry which is preliminary data.</text>
</comment>
<dbReference type="RefSeq" id="WP_077113960.1">
    <property type="nucleotide sequence ID" value="NZ_JAFBFH010000004.1"/>
</dbReference>
<name>A0ABS2R3T7_9BACI</name>
<protein>
    <submittedName>
        <fullName evidence="1">Uncharacterized protein</fullName>
    </submittedName>
</protein>
<dbReference type="Proteomes" id="UP000823485">
    <property type="component" value="Unassembled WGS sequence"/>
</dbReference>
<gene>
    <name evidence="1" type="ORF">JOC94_000784</name>
</gene>